<protein>
    <submittedName>
        <fullName evidence="2">DUF1653 domain-containing protein</fullName>
    </submittedName>
</protein>
<feature type="domain" description="DUF1653" evidence="1">
    <location>
        <begin position="11"/>
        <end position="82"/>
    </location>
</feature>
<dbReference type="Pfam" id="PF07866">
    <property type="entry name" value="DUF1653"/>
    <property type="match status" value="1"/>
</dbReference>
<dbReference type="InterPro" id="IPR037135">
    <property type="entry name" value="DUF1653-like_dom_sf"/>
</dbReference>
<evidence type="ECO:0000259" key="1">
    <source>
        <dbReference type="Pfam" id="PF07866"/>
    </source>
</evidence>
<evidence type="ECO:0000313" key="3">
    <source>
        <dbReference type="Proteomes" id="UP000461880"/>
    </source>
</evidence>
<dbReference type="RefSeq" id="WP_154505108.1">
    <property type="nucleotide sequence ID" value="NZ_VUMN01000021.1"/>
</dbReference>
<accession>A0A7X2NT36</accession>
<evidence type="ECO:0000313" key="2">
    <source>
        <dbReference type="EMBL" id="MSS59035.1"/>
    </source>
</evidence>
<comment type="caution">
    <text evidence="2">The sequence shown here is derived from an EMBL/GenBank/DDBJ whole genome shotgun (WGS) entry which is preliminary data.</text>
</comment>
<dbReference type="Gene3D" id="2.30.30.320">
    <property type="entry name" value="DUF1653-like domain"/>
    <property type="match status" value="1"/>
</dbReference>
<sequence>MTERSFVPGEIVKHFKRELHPEGSTYLYRIMGVAEQTETGEKLMIYQALYGDCRLYARPLAMFLSEVDHEKYPEIKQRYRFEKYTGR</sequence>
<gene>
    <name evidence="2" type="ORF">FYJ51_08970</name>
</gene>
<proteinExistence type="predicted"/>
<reference evidence="2 3" key="1">
    <citation type="submission" date="2019-08" db="EMBL/GenBank/DDBJ databases">
        <title>In-depth cultivation of the pig gut microbiome towards novel bacterial diversity and tailored functional studies.</title>
        <authorList>
            <person name="Wylensek D."/>
            <person name="Hitch T.C.A."/>
            <person name="Clavel T."/>
        </authorList>
    </citation>
    <scope>NUCLEOTIDE SEQUENCE [LARGE SCALE GENOMIC DNA]</scope>
    <source>
        <strain evidence="2 3">Oil+RF-744-GAM-WT-6</strain>
    </source>
</reference>
<name>A0A7X2NT36_9FIRM</name>
<keyword evidence="3" id="KW-1185">Reference proteome</keyword>
<dbReference type="Proteomes" id="UP000461880">
    <property type="component" value="Unassembled WGS sequence"/>
</dbReference>
<dbReference type="EMBL" id="VUMN01000021">
    <property type="protein sequence ID" value="MSS59035.1"/>
    <property type="molecule type" value="Genomic_DNA"/>
</dbReference>
<dbReference type="AlphaFoldDB" id="A0A7X2NT36"/>
<dbReference type="InterPro" id="IPR023387">
    <property type="entry name" value="DUF1653-like_dom"/>
</dbReference>
<organism evidence="2 3">
    <name type="scientific">Stecheria intestinalis</name>
    <dbReference type="NCBI Taxonomy" id="2606630"/>
    <lineage>
        <taxon>Bacteria</taxon>
        <taxon>Bacillati</taxon>
        <taxon>Bacillota</taxon>
        <taxon>Erysipelotrichia</taxon>
        <taxon>Erysipelotrichales</taxon>
        <taxon>Erysipelotrichaceae</taxon>
        <taxon>Stecheria</taxon>
    </lineage>
</organism>